<dbReference type="EMBL" id="AM451000">
    <property type="protein sequence ID" value="CAN61123.1"/>
    <property type="molecule type" value="Genomic_DNA"/>
</dbReference>
<organism evidence="2">
    <name type="scientific">Vitis vinifera</name>
    <name type="common">Grape</name>
    <dbReference type="NCBI Taxonomy" id="29760"/>
    <lineage>
        <taxon>Eukaryota</taxon>
        <taxon>Viridiplantae</taxon>
        <taxon>Streptophyta</taxon>
        <taxon>Embryophyta</taxon>
        <taxon>Tracheophyta</taxon>
        <taxon>Spermatophyta</taxon>
        <taxon>Magnoliopsida</taxon>
        <taxon>eudicotyledons</taxon>
        <taxon>Gunneridae</taxon>
        <taxon>Pentapetalae</taxon>
        <taxon>rosids</taxon>
        <taxon>Vitales</taxon>
        <taxon>Vitaceae</taxon>
        <taxon>Viteae</taxon>
        <taxon>Vitis</taxon>
    </lineage>
</organism>
<accession>A5B955</accession>
<reference evidence="2" key="1">
    <citation type="journal article" date="2007" name="PLoS ONE">
        <title>The first genome sequence of an elite grapevine cultivar (Pinot noir Vitis vinifera L.): coping with a highly heterozygous genome.</title>
        <authorList>
            <person name="Velasco R."/>
            <person name="Zharkikh A."/>
            <person name="Troggio M."/>
            <person name="Cartwright D.A."/>
            <person name="Cestaro A."/>
            <person name="Pruss D."/>
            <person name="Pindo M."/>
            <person name="FitzGerald L.M."/>
            <person name="Vezzulli S."/>
            <person name="Reid J."/>
            <person name="Malacarne G."/>
            <person name="Iliev D."/>
            <person name="Coppola G."/>
            <person name="Wardell B."/>
            <person name="Micheletti D."/>
            <person name="Macalma T."/>
            <person name="Facci M."/>
            <person name="Mitchell J.T."/>
            <person name="Perazzolli M."/>
            <person name="Eldredge G."/>
            <person name="Gatto P."/>
            <person name="Oyzerski R."/>
            <person name="Moretto M."/>
            <person name="Gutin N."/>
            <person name="Stefanini M."/>
            <person name="Chen Y."/>
            <person name="Segala C."/>
            <person name="Davenport C."/>
            <person name="Dematte L."/>
            <person name="Mraz A."/>
            <person name="Battilana J."/>
            <person name="Stormo K."/>
            <person name="Costa F."/>
            <person name="Tao Q."/>
            <person name="Si-Ammour A."/>
            <person name="Harkins T."/>
            <person name="Lackey A."/>
            <person name="Perbost C."/>
            <person name="Taillon B."/>
            <person name="Stella A."/>
            <person name="Solovyev V."/>
            <person name="Fawcett J.A."/>
            <person name="Sterck L."/>
            <person name="Vandepoele K."/>
            <person name="Grando S.M."/>
            <person name="Toppo S."/>
            <person name="Moser C."/>
            <person name="Lanchbury J."/>
            <person name="Bogden R."/>
            <person name="Skolnick M."/>
            <person name="Sgaramella V."/>
            <person name="Bhatnagar S.K."/>
            <person name="Fontana P."/>
            <person name="Gutin A."/>
            <person name="Van de Peer Y."/>
            <person name="Salamini F."/>
            <person name="Viola R."/>
        </authorList>
    </citation>
    <scope>NUCLEOTIDE SEQUENCE</scope>
</reference>
<name>A5B955_VITVI</name>
<evidence type="ECO:0000256" key="1">
    <source>
        <dbReference type="SAM" id="MobiDB-lite"/>
    </source>
</evidence>
<protein>
    <submittedName>
        <fullName evidence="2">Uncharacterized protein</fullName>
    </submittedName>
</protein>
<proteinExistence type="predicted"/>
<feature type="region of interest" description="Disordered" evidence="1">
    <location>
        <begin position="75"/>
        <end position="98"/>
    </location>
</feature>
<gene>
    <name evidence="2" type="ORF">VITISV_038683</name>
</gene>
<evidence type="ECO:0000313" key="2">
    <source>
        <dbReference type="EMBL" id="CAN61123.1"/>
    </source>
</evidence>
<sequence length="98" mass="10163">MEMRTCSFMLNGPGLSENDRDPNPGIRNLVVGSTAAMEVANGEGGNLDGDLSYDERLSPVHTGRLGSSVLVTVSRTSSMGESSSSSPSVALMDLSAVE</sequence>
<feature type="compositionally biased region" description="Low complexity" evidence="1">
    <location>
        <begin position="75"/>
        <end position="88"/>
    </location>
</feature>
<dbReference type="AlphaFoldDB" id="A5B955"/>
<feature type="region of interest" description="Disordered" evidence="1">
    <location>
        <begin position="1"/>
        <end position="24"/>
    </location>
</feature>